<evidence type="ECO:0000256" key="5">
    <source>
        <dbReference type="ARBA" id="ARBA00023204"/>
    </source>
</evidence>
<evidence type="ECO:0000256" key="4">
    <source>
        <dbReference type="ARBA" id="ARBA00022833"/>
    </source>
</evidence>
<dbReference type="GO" id="GO:0006284">
    <property type="term" value="P:base-excision repair"/>
    <property type="evidence" value="ECO:0007669"/>
    <property type="project" value="InterPro"/>
</dbReference>
<evidence type="ECO:0000313" key="11">
    <source>
        <dbReference type="Proteomes" id="UP000030661"/>
    </source>
</evidence>
<protein>
    <recommendedName>
        <fullName evidence="8">DNA-3-methyladenine glycosylase I</fullName>
        <ecNumber evidence="8">3.2.2.20</ecNumber>
    </recommendedName>
</protein>
<evidence type="ECO:0000256" key="6">
    <source>
        <dbReference type="ARBA" id="ARBA00052558"/>
    </source>
</evidence>
<accession>A0A081BUS0</accession>
<dbReference type="NCBIfam" id="TIGR00624">
    <property type="entry name" value="tag"/>
    <property type="match status" value="1"/>
</dbReference>
<dbReference type="Gene3D" id="1.10.340.30">
    <property type="entry name" value="Hypothetical protein, domain 2"/>
    <property type="match status" value="1"/>
</dbReference>
<keyword evidence="3" id="KW-0378">Hydrolase</keyword>
<dbReference type="InterPro" id="IPR011257">
    <property type="entry name" value="DNA_glycosylase"/>
</dbReference>
<dbReference type="FunFam" id="1.10.340.30:FF:000009">
    <property type="entry name" value="DNA-3-methyladenine glycosylase I"/>
    <property type="match status" value="1"/>
</dbReference>
<feature type="binding site" evidence="9">
    <location>
        <position position="176"/>
    </location>
    <ligand>
        <name>Zn(2+)</name>
        <dbReference type="ChEBI" id="CHEBI:29105"/>
    </ligand>
</feature>
<feature type="binding site" evidence="9">
    <location>
        <position position="180"/>
    </location>
    <ligand>
        <name>Zn(2+)</name>
        <dbReference type="ChEBI" id="CHEBI:29105"/>
    </ligand>
</feature>
<dbReference type="EC" id="3.2.2.20" evidence="8"/>
<reference evidence="10" key="1">
    <citation type="journal article" date="2015" name="PeerJ">
        <title>First genomic representation of candidate bacterial phylum KSB3 points to enhanced environmental sensing as a trigger of wastewater bulking.</title>
        <authorList>
            <person name="Sekiguchi Y."/>
            <person name="Ohashi A."/>
            <person name="Parks D.H."/>
            <person name="Yamauchi T."/>
            <person name="Tyson G.W."/>
            <person name="Hugenholtz P."/>
        </authorList>
    </citation>
    <scope>NUCLEOTIDE SEQUENCE [LARGE SCALE GENOMIC DNA]</scope>
</reference>
<dbReference type="Proteomes" id="UP000030661">
    <property type="component" value="Unassembled WGS sequence"/>
</dbReference>
<dbReference type="SUPFAM" id="SSF48150">
    <property type="entry name" value="DNA-glycosylase"/>
    <property type="match status" value="1"/>
</dbReference>
<organism evidence="10">
    <name type="scientific">Vecturithrix granuli</name>
    <dbReference type="NCBI Taxonomy" id="1499967"/>
    <lineage>
        <taxon>Bacteria</taxon>
        <taxon>Candidatus Moduliflexota</taxon>
        <taxon>Candidatus Vecturitrichia</taxon>
        <taxon>Candidatus Vecturitrichales</taxon>
        <taxon>Candidatus Vecturitrichaceae</taxon>
        <taxon>Candidatus Vecturithrix</taxon>
    </lineage>
</organism>
<dbReference type="InterPro" id="IPR004597">
    <property type="entry name" value="Tag"/>
</dbReference>
<dbReference type="GO" id="GO:0008725">
    <property type="term" value="F:DNA-3-methyladenine glycosylase activity"/>
    <property type="evidence" value="ECO:0007669"/>
    <property type="project" value="UniProtKB-EC"/>
</dbReference>
<evidence type="ECO:0000256" key="8">
    <source>
        <dbReference type="ARBA" id="ARBA00066766"/>
    </source>
</evidence>
<proteinExistence type="predicted"/>
<dbReference type="PANTHER" id="PTHR30037">
    <property type="entry name" value="DNA-3-METHYLADENINE GLYCOSYLASE 1"/>
    <property type="match status" value="1"/>
</dbReference>
<name>A0A081BUS0_VECG1</name>
<keyword evidence="11" id="KW-1185">Reference proteome</keyword>
<dbReference type="AlphaFoldDB" id="A0A081BUS0"/>
<sequence length="212" mass="24369">MKTRCNWATTDTLYIAYHDQEWGVPIHDDQKWFEKILLDSAQAGLSWLTILRKRENYRQAYNQFDYRKVADYDDVKMQELLANPGIIRNKKKIEASILNARAFLKIQEAFGTFDAYIWRFVGGSPKINAWQTLAELPAKTKESEALSKDLIQRGFKFVGPTICYAFMQAGGLVNDHLVTCFRYQEVQSGVSKLCFCPSKQSFDTPDGDGEKL</sequence>
<dbReference type="HOGENOM" id="CLU_083758_1_0_0"/>
<evidence type="ECO:0000256" key="7">
    <source>
        <dbReference type="ARBA" id="ARBA00057608"/>
    </source>
</evidence>
<feature type="binding site" evidence="9">
    <location>
        <position position="18"/>
    </location>
    <ligand>
        <name>Zn(2+)</name>
        <dbReference type="ChEBI" id="CHEBI:29105"/>
    </ligand>
</feature>
<gene>
    <name evidence="10" type="ORF">U27_03037</name>
</gene>
<keyword evidence="1 9" id="KW-0479">Metal-binding</keyword>
<comment type="function">
    <text evidence="7">Hydrolysis of the deoxyribose N-glycosidic bond to excise 3-methyladenine from the damaged DNA polymer formed by alkylation lesions.</text>
</comment>
<keyword evidence="5" id="KW-0234">DNA repair</keyword>
<evidence type="ECO:0000256" key="2">
    <source>
        <dbReference type="ARBA" id="ARBA00022763"/>
    </source>
</evidence>
<keyword evidence="4 9" id="KW-0862">Zinc</keyword>
<dbReference type="eggNOG" id="COG2818">
    <property type="taxonomic scope" value="Bacteria"/>
</dbReference>
<feature type="binding site" evidence="9">
    <location>
        <position position="5"/>
    </location>
    <ligand>
        <name>Zn(2+)</name>
        <dbReference type="ChEBI" id="CHEBI:29105"/>
    </ligand>
</feature>
<dbReference type="Pfam" id="PF03352">
    <property type="entry name" value="Adenine_glyco"/>
    <property type="match status" value="1"/>
</dbReference>
<dbReference type="GO" id="GO:0046872">
    <property type="term" value="F:metal ion binding"/>
    <property type="evidence" value="ECO:0007669"/>
    <property type="project" value="UniProtKB-KW"/>
</dbReference>
<comment type="catalytic activity">
    <reaction evidence="6">
        <text>Hydrolysis of alkylated DNA, releasing 3-methyladenine.</text>
        <dbReference type="EC" id="3.2.2.20"/>
    </reaction>
</comment>
<evidence type="ECO:0000313" key="10">
    <source>
        <dbReference type="EMBL" id="GAK56075.1"/>
    </source>
</evidence>
<evidence type="ECO:0000256" key="9">
    <source>
        <dbReference type="PIRSR" id="PIRSR604597-1"/>
    </source>
</evidence>
<dbReference type="PANTHER" id="PTHR30037:SF4">
    <property type="entry name" value="DNA-3-METHYLADENINE GLYCOSYLASE I"/>
    <property type="match status" value="1"/>
</dbReference>
<evidence type="ECO:0000256" key="3">
    <source>
        <dbReference type="ARBA" id="ARBA00022801"/>
    </source>
</evidence>
<dbReference type="EMBL" id="DF820464">
    <property type="protein sequence ID" value="GAK56075.1"/>
    <property type="molecule type" value="Genomic_DNA"/>
</dbReference>
<keyword evidence="2" id="KW-0227">DNA damage</keyword>
<evidence type="ECO:0000256" key="1">
    <source>
        <dbReference type="ARBA" id="ARBA00022723"/>
    </source>
</evidence>
<dbReference type="InterPro" id="IPR005019">
    <property type="entry name" value="Adenine_glyco"/>
</dbReference>
<dbReference type="InterPro" id="IPR052891">
    <property type="entry name" value="DNA-3mA_glycosylase"/>
</dbReference>
<dbReference type="STRING" id="1499967.U27_03037"/>